<name>A0A9N9GU79_9GLOM</name>
<dbReference type="PANTHER" id="PTHR33266">
    <property type="entry name" value="CHROMOSOME 15, WHOLE GENOME SHOTGUN SEQUENCE"/>
    <property type="match status" value="1"/>
</dbReference>
<proteinExistence type="predicted"/>
<accession>A0A9N9GU79</accession>
<keyword evidence="2" id="KW-1185">Reference proteome</keyword>
<reference evidence="1" key="1">
    <citation type="submission" date="2021-06" db="EMBL/GenBank/DDBJ databases">
        <authorList>
            <person name="Kallberg Y."/>
            <person name="Tangrot J."/>
            <person name="Rosling A."/>
        </authorList>
    </citation>
    <scope>NUCLEOTIDE SEQUENCE</scope>
    <source>
        <strain evidence="1">FL130A</strain>
    </source>
</reference>
<dbReference type="AlphaFoldDB" id="A0A9N9GU79"/>
<dbReference type="EMBL" id="CAJVPS010007402">
    <property type="protein sequence ID" value="CAG8634467.1"/>
    <property type="molecule type" value="Genomic_DNA"/>
</dbReference>
<sequence length="201" mass="22650">MDQNPTWEFTCKYLGDYPGASPEQIKKAYQEYLKTQGEELISKPTHELPEKIKGLFLCFGFLKTNRILSIVSLVWDNAFKIEFQEPVNFLTGLTDRLKEVASDSASYNYLVVVQSSGYGKTRSICELGSKGISLIYVCFRSKSSTGYPPATPMSDVILNELMTAENIDTAHAIAGQWIRAMIKTYYDNDLFSKPADLLNNK</sequence>
<comment type="caution">
    <text evidence="1">The sequence shown here is derived from an EMBL/GenBank/DDBJ whole genome shotgun (WGS) entry which is preliminary data.</text>
</comment>
<evidence type="ECO:0000313" key="1">
    <source>
        <dbReference type="EMBL" id="CAG8634467.1"/>
    </source>
</evidence>
<protein>
    <submittedName>
        <fullName evidence="1">13275_t:CDS:1</fullName>
    </submittedName>
</protein>
<dbReference type="PANTHER" id="PTHR33266:SF1">
    <property type="entry name" value="F-BOX DOMAIN-CONTAINING PROTEIN"/>
    <property type="match status" value="1"/>
</dbReference>
<evidence type="ECO:0000313" key="2">
    <source>
        <dbReference type="Proteomes" id="UP000789508"/>
    </source>
</evidence>
<organism evidence="1 2">
    <name type="scientific">Ambispora leptoticha</name>
    <dbReference type="NCBI Taxonomy" id="144679"/>
    <lineage>
        <taxon>Eukaryota</taxon>
        <taxon>Fungi</taxon>
        <taxon>Fungi incertae sedis</taxon>
        <taxon>Mucoromycota</taxon>
        <taxon>Glomeromycotina</taxon>
        <taxon>Glomeromycetes</taxon>
        <taxon>Archaeosporales</taxon>
        <taxon>Ambisporaceae</taxon>
        <taxon>Ambispora</taxon>
    </lineage>
</organism>
<gene>
    <name evidence="1" type="ORF">ALEPTO_LOCUS9487</name>
</gene>
<dbReference type="OrthoDB" id="2425191at2759"/>
<feature type="non-terminal residue" evidence="1">
    <location>
        <position position="1"/>
    </location>
</feature>
<dbReference type="Proteomes" id="UP000789508">
    <property type="component" value="Unassembled WGS sequence"/>
</dbReference>